<dbReference type="NCBIfam" id="TIGR00261">
    <property type="entry name" value="traB"/>
    <property type="match status" value="1"/>
</dbReference>
<organism evidence="2 3">
    <name type="scientific">Bacillus mesophilus</name>
    <dbReference type="NCBI Taxonomy" id="1808955"/>
    <lineage>
        <taxon>Bacteria</taxon>
        <taxon>Bacillati</taxon>
        <taxon>Bacillota</taxon>
        <taxon>Bacilli</taxon>
        <taxon>Bacillales</taxon>
        <taxon>Bacillaceae</taxon>
        <taxon>Bacillus</taxon>
    </lineage>
</organism>
<dbReference type="Pfam" id="PF01963">
    <property type="entry name" value="TraB_PrgY_gumN"/>
    <property type="match status" value="1"/>
</dbReference>
<dbReference type="CDD" id="cd14726">
    <property type="entry name" value="TraB_PrgY-like"/>
    <property type="match status" value="1"/>
</dbReference>
<evidence type="ECO:0000313" key="3">
    <source>
        <dbReference type="Proteomes" id="UP000481043"/>
    </source>
</evidence>
<keyword evidence="3" id="KW-1185">Reference proteome</keyword>
<evidence type="ECO:0000256" key="1">
    <source>
        <dbReference type="SAM" id="Phobius"/>
    </source>
</evidence>
<gene>
    <name evidence="2" type="ORF">G4D63_03245</name>
</gene>
<dbReference type="EMBL" id="JAAIWM010000001">
    <property type="protein sequence ID" value="NEY70750.1"/>
    <property type="molecule type" value="Genomic_DNA"/>
</dbReference>
<proteinExistence type="predicted"/>
<dbReference type="AlphaFoldDB" id="A0A6M0Q5J6"/>
<keyword evidence="1" id="KW-0472">Membrane</keyword>
<keyword evidence="1" id="KW-0812">Transmembrane</keyword>
<sequence length="386" mass="43333">MDHITRLTVNDKEIILVGTAHVSKQSAEEVKRVIESERPDTVCIELDQQRYQSLTDDNKWKEMDIFEVIKKKKASLLLMNLVISSFQKRLAKQFGIKPGQEMMQGIESAKEIDAKLVLADRNIQITFSRIWNGLGLWGKSKLMMVIIGSIFNKEDISEEELEKIKSEDMLDSMLQEFSQTFPDLKKTLIDERDQYLAQKIKEAPGDKVVAVVGAAHVPGIKEEIKKDHDLKELNKVPVKKNKSKIIGWLIPALILGLIGYTLLENPSAGLQQTISWILWNGSFAALGAAIAFAHPLAVITAFFIAPISSLNPLMAAGWFSGIVHVYFKRPNVNDFIQLSEDVYTVKGFWRNKVSRVLLIVILTNLGSTLGTIIGGADIVRVFFENI</sequence>
<keyword evidence="1" id="KW-1133">Transmembrane helix</keyword>
<protein>
    <submittedName>
        <fullName evidence="2">TraB/GumN family protein</fullName>
    </submittedName>
</protein>
<dbReference type="InterPro" id="IPR002816">
    <property type="entry name" value="TraB/PrgY/GumN_fam"/>
</dbReference>
<dbReference type="Proteomes" id="UP000481043">
    <property type="component" value="Unassembled WGS sequence"/>
</dbReference>
<evidence type="ECO:0000313" key="2">
    <source>
        <dbReference type="EMBL" id="NEY70750.1"/>
    </source>
</evidence>
<feature type="transmembrane region" description="Helical" evidence="1">
    <location>
        <begin position="283"/>
        <end position="305"/>
    </location>
</feature>
<name>A0A6M0Q5J6_9BACI</name>
<dbReference type="PANTHER" id="PTHR21530">
    <property type="entry name" value="PHEROMONE SHUTDOWN PROTEIN"/>
    <property type="match status" value="1"/>
</dbReference>
<reference evidence="2 3" key="1">
    <citation type="submission" date="2020-02" db="EMBL/GenBank/DDBJ databases">
        <title>Bacillus aquiflavi sp. nov., isolated from yellow water of strong flavor Chinese baijiu in Yibin region of China.</title>
        <authorList>
            <person name="Xie J."/>
        </authorList>
    </citation>
    <scope>NUCLEOTIDE SEQUENCE [LARGE SCALE GENOMIC DNA]</scope>
    <source>
        <strain evidence="2 3">SA4</strain>
    </source>
</reference>
<accession>A0A6M0Q5J6</accession>
<feature type="transmembrane region" description="Helical" evidence="1">
    <location>
        <begin position="356"/>
        <end position="383"/>
    </location>
</feature>
<dbReference type="RefSeq" id="WP_163177646.1">
    <property type="nucleotide sequence ID" value="NZ_JAAIWM010000001.1"/>
</dbReference>
<feature type="transmembrane region" description="Helical" evidence="1">
    <location>
        <begin position="245"/>
        <end position="263"/>
    </location>
</feature>
<dbReference type="PANTHER" id="PTHR21530:SF7">
    <property type="entry name" value="TRAB DOMAIN-CONTAINING PROTEIN"/>
    <property type="match status" value="1"/>
</dbReference>
<dbReference type="InterPro" id="IPR046345">
    <property type="entry name" value="TraB_PrgY-like"/>
</dbReference>
<comment type="caution">
    <text evidence="2">The sequence shown here is derived from an EMBL/GenBank/DDBJ whole genome shotgun (WGS) entry which is preliminary data.</text>
</comment>
<dbReference type="InterPro" id="IPR005230">
    <property type="entry name" value="TraB_bac"/>
</dbReference>